<gene>
    <name evidence="2" type="ORF">KQX54_017475</name>
</gene>
<organism evidence="2 3">
    <name type="scientific">Cotesia glomerata</name>
    <name type="common">Lepidopteran parasitic wasp</name>
    <name type="synonym">Apanteles glomeratus</name>
    <dbReference type="NCBI Taxonomy" id="32391"/>
    <lineage>
        <taxon>Eukaryota</taxon>
        <taxon>Metazoa</taxon>
        <taxon>Ecdysozoa</taxon>
        <taxon>Arthropoda</taxon>
        <taxon>Hexapoda</taxon>
        <taxon>Insecta</taxon>
        <taxon>Pterygota</taxon>
        <taxon>Neoptera</taxon>
        <taxon>Endopterygota</taxon>
        <taxon>Hymenoptera</taxon>
        <taxon>Apocrita</taxon>
        <taxon>Ichneumonoidea</taxon>
        <taxon>Braconidae</taxon>
        <taxon>Microgastrinae</taxon>
        <taxon>Cotesia</taxon>
    </lineage>
</organism>
<keyword evidence="3" id="KW-1185">Reference proteome</keyword>
<evidence type="ECO:0000256" key="1">
    <source>
        <dbReference type="SAM" id="MobiDB-lite"/>
    </source>
</evidence>
<evidence type="ECO:0000313" key="3">
    <source>
        <dbReference type="Proteomes" id="UP000826195"/>
    </source>
</evidence>
<feature type="region of interest" description="Disordered" evidence="1">
    <location>
        <begin position="52"/>
        <end position="71"/>
    </location>
</feature>
<dbReference type="AlphaFoldDB" id="A0AAV7HZW9"/>
<sequence length="101" mass="10769">MPAVRCGMASSLGTKPGEVKGKTHLPLSPHLGDGDRERDNQPAPRRAIKLAGVATTSLAKSSRNIDPTPPIPRDFDQCFPLYIHQQAICTPIEALAGKQTG</sequence>
<comment type="caution">
    <text evidence="2">The sequence shown here is derived from an EMBL/GenBank/DDBJ whole genome shotgun (WGS) entry which is preliminary data.</text>
</comment>
<protein>
    <submittedName>
        <fullName evidence="2">Uncharacterized protein</fullName>
    </submittedName>
</protein>
<dbReference type="Proteomes" id="UP000826195">
    <property type="component" value="Unassembled WGS sequence"/>
</dbReference>
<reference evidence="2 3" key="1">
    <citation type="journal article" date="2021" name="J. Hered.">
        <title>A chromosome-level genome assembly of the parasitoid wasp, Cotesia glomerata (Hymenoptera: Braconidae).</title>
        <authorList>
            <person name="Pinto B.J."/>
            <person name="Weis J.J."/>
            <person name="Gamble T."/>
            <person name="Ode P.J."/>
            <person name="Paul R."/>
            <person name="Zaspel J.M."/>
        </authorList>
    </citation>
    <scope>NUCLEOTIDE SEQUENCE [LARGE SCALE GENOMIC DNA]</scope>
    <source>
        <strain evidence="2">CgM1</strain>
    </source>
</reference>
<name>A0AAV7HZW9_COTGL</name>
<dbReference type="EMBL" id="JAHXZJ010002982">
    <property type="protein sequence ID" value="KAH0535594.1"/>
    <property type="molecule type" value="Genomic_DNA"/>
</dbReference>
<accession>A0AAV7HZW9</accession>
<feature type="compositionally biased region" description="Polar residues" evidence="1">
    <location>
        <begin position="54"/>
        <end position="65"/>
    </location>
</feature>
<evidence type="ECO:0000313" key="2">
    <source>
        <dbReference type="EMBL" id="KAH0535594.1"/>
    </source>
</evidence>
<proteinExistence type="predicted"/>
<feature type="region of interest" description="Disordered" evidence="1">
    <location>
        <begin position="1"/>
        <end position="44"/>
    </location>
</feature>